<evidence type="ECO:0000256" key="1">
    <source>
        <dbReference type="SAM" id="MobiDB-lite"/>
    </source>
</evidence>
<organism evidence="2 3">
    <name type="scientific">Sphaerisporangium corydalis</name>
    <dbReference type="NCBI Taxonomy" id="1441875"/>
    <lineage>
        <taxon>Bacteria</taxon>
        <taxon>Bacillati</taxon>
        <taxon>Actinomycetota</taxon>
        <taxon>Actinomycetes</taxon>
        <taxon>Streptosporangiales</taxon>
        <taxon>Streptosporangiaceae</taxon>
        <taxon>Sphaerisporangium</taxon>
    </lineage>
</organism>
<keyword evidence="3" id="KW-1185">Reference proteome</keyword>
<comment type="caution">
    <text evidence="2">The sequence shown here is derived from an EMBL/GenBank/DDBJ whole genome shotgun (WGS) entry which is preliminary data.</text>
</comment>
<protein>
    <submittedName>
        <fullName evidence="2">Uncharacterized protein</fullName>
    </submittedName>
</protein>
<dbReference type="Proteomes" id="UP001595891">
    <property type="component" value="Unassembled WGS sequence"/>
</dbReference>
<sequence>MSFRTGLSADASGAEAVLEKERWGAACAAGTKATDARTATPASQPIRRPALLGNLTFFPSVDDDEDEQRLATPTDSSAPSRRFANPIVLGMKHEIFIGHPE</sequence>
<dbReference type="EMBL" id="JBHSFN010000014">
    <property type="protein sequence ID" value="MFC4588970.1"/>
    <property type="molecule type" value="Genomic_DNA"/>
</dbReference>
<feature type="region of interest" description="Disordered" evidence="1">
    <location>
        <begin position="60"/>
        <end position="81"/>
    </location>
</feature>
<evidence type="ECO:0000313" key="2">
    <source>
        <dbReference type="EMBL" id="MFC4588970.1"/>
    </source>
</evidence>
<dbReference type="RefSeq" id="WP_262842191.1">
    <property type="nucleotide sequence ID" value="NZ_JANZYP010000009.1"/>
</dbReference>
<accession>A0ABV9EJW7</accession>
<proteinExistence type="predicted"/>
<gene>
    <name evidence="2" type="ORF">ACFO8L_22965</name>
</gene>
<reference evidence="3" key="1">
    <citation type="journal article" date="2019" name="Int. J. Syst. Evol. Microbiol.">
        <title>The Global Catalogue of Microorganisms (GCM) 10K type strain sequencing project: providing services to taxonomists for standard genome sequencing and annotation.</title>
        <authorList>
            <consortium name="The Broad Institute Genomics Platform"/>
            <consortium name="The Broad Institute Genome Sequencing Center for Infectious Disease"/>
            <person name="Wu L."/>
            <person name="Ma J."/>
        </authorList>
    </citation>
    <scope>NUCLEOTIDE SEQUENCE [LARGE SCALE GENOMIC DNA]</scope>
    <source>
        <strain evidence="3">CCUG 49560</strain>
    </source>
</reference>
<evidence type="ECO:0000313" key="3">
    <source>
        <dbReference type="Proteomes" id="UP001595891"/>
    </source>
</evidence>
<name>A0ABV9EJW7_9ACTN</name>